<evidence type="ECO:0000313" key="5">
    <source>
        <dbReference type="EMBL" id="OAO12371.1"/>
    </source>
</evidence>
<dbReference type="InterPro" id="IPR057259">
    <property type="entry name" value="Ribosomal_L19e"/>
</dbReference>
<name>A0A196S7N3_BLAHN</name>
<dbReference type="AlphaFoldDB" id="A0A196S7N3"/>
<comment type="similarity">
    <text evidence="1">Belongs to the eukaryotic ribosomal protein eL19 family.</text>
</comment>
<gene>
    <name evidence="5" type="ORF">AV274_5994</name>
</gene>
<keyword evidence="3" id="KW-0687">Ribonucleoprotein</keyword>
<feature type="domain" description="Large ribosomal subunit protein eL19" evidence="4">
    <location>
        <begin position="3"/>
        <end position="135"/>
    </location>
</feature>
<dbReference type="Gene3D" id="1.10.1200.240">
    <property type="match status" value="1"/>
</dbReference>
<dbReference type="Pfam" id="PF01280">
    <property type="entry name" value="Ribosomal_L19e"/>
    <property type="match status" value="1"/>
</dbReference>
<dbReference type="GO" id="GO:0003735">
    <property type="term" value="F:structural constituent of ribosome"/>
    <property type="evidence" value="ECO:0007669"/>
    <property type="project" value="InterPro"/>
</dbReference>
<dbReference type="FunFam" id="1.10.1650.10:FF:000001">
    <property type="entry name" value="Ribosomal protein L19"/>
    <property type="match status" value="1"/>
</dbReference>
<dbReference type="InterPro" id="IPR000196">
    <property type="entry name" value="Ribosomal_eL19_dom"/>
</dbReference>
<evidence type="ECO:0000259" key="4">
    <source>
        <dbReference type="SMART" id="SM01416"/>
    </source>
</evidence>
<proteinExistence type="inferred from homology"/>
<reference evidence="5 6" key="1">
    <citation type="submission" date="2016-05" db="EMBL/GenBank/DDBJ databases">
        <title>Nuclear genome of Blastocystis sp. subtype 1 NandII.</title>
        <authorList>
            <person name="Gentekaki E."/>
            <person name="Curtis B."/>
            <person name="Stairs C."/>
            <person name="Eme L."/>
            <person name="Herman E."/>
            <person name="Klimes V."/>
            <person name="Arias M.C."/>
            <person name="Elias M."/>
            <person name="Hilliou F."/>
            <person name="Klute M."/>
            <person name="Malik S.-B."/>
            <person name="Pightling A."/>
            <person name="Rachubinski R."/>
            <person name="Salas D."/>
            <person name="Schlacht A."/>
            <person name="Suga H."/>
            <person name="Archibald J."/>
            <person name="Ball S.G."/>
            <person name="Clark G."/>
            <person name="Dacks J."/>
            <person name="Van Der Giezen M."/>
            <person name="Tsaousis A."/>
            <person name="Roger A."/>
        </authorList>
    </citation>
    <scope>NUCLEOTIDE SEQUENCE [LARGE SCALE GENOMIC DNA]</scope>
    <source>
        <strain evidence="6">ATCC 50177 / NandII</strain>
    </source>
</reference>
<dbReference type="GO" id="GO:0003723">
    <property type="term" value="F:RNA binding"/>
    <property type="evidence" value="ECO:0007669"/>
    <property type="project" value="InterPro"/>
</dbReference>
<dbReference type="GO" id="GO:0022625">
    <property type="term" value="C:cytosolic large ribosomal subunit"/>
    <property type="evidence" value="ECO:0007669"/>
    <property type="project" value="InterPro"/>
</dbReference>
<dbReference type="OrthoDB" id="5407653at2759"/>
<dbReference type="Gene3D" id="1.10.1650.10">
    <property type="match status" value="1"/>
</dbReference>
<dbReference type="EMBL" id="LXWW01000549">
    <property type="protein sequence ID" value="OAO12371.1"/>
    <property type="molecule type" value="Genomic_DNA"/>
</dbReference>
<dbReference type="SUPFAM" id="SSF48140">
    <property type="entry name" value="Ribosomal protein L19 (L19e)"/>
    <property type="match status" value="1"/>
</dbReference>
<dbReference type="InterPro" id="IPR015972">
    <property type="entry name" value="Ribosomal_eL19_dom1"/>
</dbReference>
<dbReference type="Proteomes" id="UP000078348">
    <property type="component" value="Unassembled WGS sequence"/>
</dbReference>
<accession>A0A196S7N3</accession>
<dbReference type="SMART" id="SM01416">
    <property type="entry name" value="Ribosomal_L19e"/>
    <property type="match status" value="1"/>
</dbReference>
<dbReference type="InterPro" id="IPR035970">
    <property type="entry name" value="60S_ribosomal_eL19_sf"/>
</dbReference>
<dbReference type="STRING" id="478820.A0A196S7N3"/>
<comment type="caution">
    <text evidence="5">The sequence shown here is derived from an EMBL/GenBank/DDBJ whole genome shotgun (WGS) entry which is preliminary data.</text>
</comment>
<keyword evidence="2 5" id="KW-0689">Ribosomal protein</keyword>
<dbReference type="Pfam" id="PF25476">
    <property type="entry name" value="Ribosomal_L19e_C"/>
    <property type="match status" value="1"/>
</dbReference>
<organism evidence="5 6">
    <name type="scientific">Blastocystis sp. subtype 1 (strain ATCC 50177 / NandII)</name>
    <dbReference type="NCBI Taxonomy" id="478820"/>
    <lineage>
        <taxon>Eukaryota</taxon>
        <taxon>Sar</taxon>
        <taxon>Stramenopiles</taxon>
        <taxon>Bigyra</taxon>
        <taxon>Opalozoa</taxon>
        <taxon>Opalinata</taxon>
        <taxon>Blastocystidae</taxon>
        <taxon>Blastocystis</taxon>
    </lineage>
</organism>
<keyword evidence="6" id="KW-1185">Reference proteome</keyword>
<protein>
    <submittedName>
        <fullName evidence="5">Ribosomal protein L19</fullName>
    </submittedName>
</protein>
<sequence>MVNLRLQKRLAASVLKCGQRKIWMDPSESIRKLVKDGMIVRKHVMMHSRARVNLRHEAKGRGNHTGYGKRHGTMNARIPEKLLWMRRIRVLRRLLRKYREAGKIDKHMYAHFYALAKGNRYRTKRVLIEQIHRKKGEDKREKLLADQATALLAQKRAAANEQ</sequence>
<dbReference type="InterPro" id="IPR057260">
    <property type="entry name" value="Ribosomal_L19e_C"/>
</dbReference>
<dbReference type="InterPro" id="IPR039547">
    <property type="entry name" value="Ribosomal_eL19"/>
</dbReference>
<evidence type="ECO:0000256" key="1">
    <source>
        <dbReference type="ARBA" id="ARBA00011082"/>
    </source>
</evidence>
<evidence type="ECO:0000313" key="6">
    <source>
        <dbReference type="Proteomes" id="UP000078348"/>
    </source>
</evidence>
<evidence type="ECO:0000256" key="2">
    <source>
        <dbReference type="ARBA" id="ARBA00022980"/>
    </source>
</evidence>
<dbReference type="PANTHER" id="PTHR10722">
    <property type="entry name" value="60S RIBOSOMAL PROTEIN L19"/>
    <property type="match status" value="1"/>
</dbReference>
<dbReference type="FunFam" id="1.10.1200.240:FF:000001">
    <property type="entry name" value="Ribosomal protein L19"/>
    <property type="match status" value="1"/>
</dbReference>
<evidence type="ECO:0000256" key="3">
    <source>
        <dbReference type="ARBA" id="ARBA00023274"/>
    </source>
</evidence>
<dbReference type="GO" id="GO:0006412">
    <property type="term" value="P:translation"/>
    <property type="evidence" value="ECO:0007669"/>
    <property type="project" value="InterPro"/>
</dbReference>